<accession>A0A136PWN5</accession>
<dbReference type="InterPro" id="IPR009959">
    <property type="entry name" value="Cyclase_SnoaL-like"/>
</dbReference>
<comment type="caution">
    <text evidence="1">The sequence shown here is derived from an EMBL/GenBank/DDBJ whole genome shotgun (WGS) entry which is preliminary data.</text>
</comment>
<sequence>MSTAERLARQQYAMVLRRDVVRLPDLYAPDAHYAMPGVTLRPIELPALMRTWTGAFPDLSVEPVGRVETAAGLALEQRLTGTHTGVLHTPLGTVAPTGRTVSWDVVDVVRARRGRIVAWRSYFDWGQLYLALGVRLAGLSRELRPAVDRPAGPLAVAA</sequence>
<name>A0A136PWN5_9ACTN</name>
<evidence type="ECO:0000313" key="1">
    <source>
        <dbReference type="EMBL" id="KXK62586.1"/>
    </source>
</evidence>
<dbReference type="InterPro" id="IPR032710">
    <property type="entry name" value="NTF2-like_dom_sf"/>
</dbReference>
<organism evidence="1 2">
    <name type="scientific">Micromonospora rosaria</name>
    <dbReference type="NCBI Taxonomy" id="47874"/>
    <lineage>
        <taxon>Bacteria</taxon>
        <taxon>Bacillati</taxon>
        <taxon>Actinomycetota</taxon>
        <taxon>Actinomycetes</taxon>
        <taxon>Micromonosporales</taxon>
        <taxon>Micromonosporaceae</taxon>
        <taxon>Micromonospora</taxon>
    </lineage>
</organism>
<dbReference type="GO" id="GO:0030638">
    <property type="term" value="P:polyketide metabolic process"/>
    <property type="evidence" value="ECO:0007669"/>
    <property type="project" value="InterPro"/>
</dbReference>
<reference evidence="1 2" key="1">
    <citation type="submission" date="2016-01" db="EMBL/GenBank/DDBJ databases">
        <title>Whole genome sequence and analysis of Micromonospora rosaria DSM 803, which can produce antibacterial substance rosamicin.</title>
        <authorList>
            <person name="Yang H."/>
            <person name="He X."/>
            <person name="Zhu D."/>
        </authorList>
    </citation>
    <scope>NUCLEOTIDE SEQUENCE [LARGE SCALE GENOMIC DNA]</scope>
    <source>
        <strain evidence="1 2">DSM 803</strain>
    </source>
</reference>
<dbReference type="Gene3D" id="3.10.450.50">
    <property type="match status" value="1"/>
</dbReference>
<proteinExistence type="predicted"/>
<dbReference type="RefSeq" id="WP_067361943.1">
    <property type="nucleotide sequence ID" value="NZ_JBIUBN010000016.1"/>
</dbReference>
<dbReference type="EMBL" id="LRQV01000017">
    <property type="protein sequence ID" value="KXK62586.1"/>
    <property type="molecule type" value="Genomic_DNA"/>
</dbReference>
<dbReference type="AlphaFoldDB" id="A0A136PWN5"/>
<dbReference type="Pfam" id="PF07366">
    <property type="entry name" value="SnoaL"/>
    <property type="match status" value="1"/>
</dbReference>
<dbReference type="Proteomes" id="UP000070620">
    <property type="component" value="Unassembled WGS sequence"/>
</dbReference>
<protein>
    <recommendedName>
        <fullName evidence="3">SnoaL-like domain-containing protein</fullName>
    </recommendedName>
</protein>
<gene>
    <name evidence="1" type="ORF">AWW66_07555</name>
</gene>
<keyword evidence="2" id="KW-1185">Reference proteome</keyword>
<evidence type="ECO:0008006" key="3">
    <source>
        <dbReference type="Google" id="ProtNLM"/>
    </source>
</evidence>
<evidence type="ECO:0000313" key="2">
    <source>
        <dbReference type="Proteomes" id="UP000070620"/>
    </source>
</evidence>
<dbReference type="OrthoDB" id="4539871at2"/>
<dbReference type="SUPFAM" id="SSF54427">
    <property type="entry name" value="NTF2-like"/>
    <property type="match status" value="1"/>
</dbReference>